<dbReference type="Gramene" id="A03p63140.2_BraZ1">
    <property type="protein sequence ID" value="A03p63140.2_BraZ1.CDS.1"/>
    <property type="gene ID" value="A03g63140.2_BraZ1"/>
</dbReference>
<dbReference type="InterPro" id="IPR016140">
    <property type="entry name" value="Bifunc_inhib/LTP/seed_store"/>
</dbReference>
<proteinExistence type="inferred from homology"/>
<evidence type="ECO:0000256" key="3">
    <source>
        <dbReference type="SAM" id="SignalP"/>
    </source>
</evidence>
<keyword evidence="2" id="KW-0813">Transport</keyword>
<feature type="domain" description="Bifunctional inhibitor/plant lipid transfer protein/seed storage helical" evidence="4">
    <location>
        <begin position="32"/>
        <end position="116"/>
    </location>
</feature>
<reference evidence="5 6" key="1">
    <citation type="submission" date="2021-07" db="EMBL/GenBank/DDBJ databases">
        <authorList>
            <consortium name="Genoscope - CEA"/>
            <person name="William W."/>
        </authorList>
    </citation>
    <scope>NUCLEOTIDE SEQUENCE [LARGE SCALE GENOMIC DNA]</scope>
</reference>
<dbReference type="PANTHER" id="PTHR33076">
    <property type="entry name" value="NON-SPECIFIC LIPID-TRANSFER PROTEIN 2-RELATED"/>
    <property type="match status" value="1"/>
</dbReference>
<dbReference type="GO" id="GO:0006869">
    <property type="term" value="P:lipid transport"/>
    <property type="evidence" value="ECO:0007669"/>
    <property type="project" value="InterPro"/>
</dbReference>
<dbReference type="Gene3D" id="1.10.110.10">
    <property type="entry name" value="Plant lipid-transfer and hydrophobic proteins"/>
    <property type="match status" value="1"/>
</dbReference>
<evidence type="ECO:0000256" key="1">
    <source>
        <dbReference type="ARBA" id="ARBA00009748"/>
    </source>
</evidence>
<feature type="chain" id="PRO_5034009224" description="Non-specific lipid-transfer protein" evidence="3">
    <location>
        <begin position="28"/>
        <end position="142"/>
    </location>
</feature>
<keyword evidence="3" id="KW-0732">Signal</keyword>
<accession>A0A8D9GQ67</accession>
<dbReference type="EMBL" id="LS974619">
    <property type="protein sequence ID" value="CAG7884971.1"/>
    <property type="molecule type" value="Genomic_DNA"/>
</dbReference>
<evidence type="ECO:0000256" key="2">
    <source>
        <dbReference type="RuleBase" id="RU000628"/>
    </source>
</evidence>
<dbReference type="GO" id="GO:0008289">
    <property type="term" value="F:lipid binding"/>
    <property type="evidence" value="ECO:0007669"/>
    <property type="project" value="UniProtKB-KW"/>
</dbReference>
<name>A0A8D9GQ67_BRACM</name>
<keyword evidence="2" id="KW-0446">Lipid-binding</keyword>
<sequence length="142" mass="15399">MTNITSKTWTMLLFVITLLMVIAYHEGEAISCSQINMFLAPCLSYLRGGGNPSQPCCAGLNSLKAAAPGKAERQTACQCLKSVSNTIPGINDDNAKQLPSKCGVDLGVPFSKSVDCNRYTILQLLSFIWSKSSNTHQFILHV</sequence>
<dbReference type="SMART" id="SM00499">
    <property type="entry name" value="AAI"/>
    <property type="match status" value="1"/>
</dbReference>
<dbReference type="PRINTS" id="PR00382">
    <property type="entry name" value="LIPIDTRNSFER"/>
</dbReference>
<comment type="similarity">
    <text evidence="1 2">Belongs to the plant LTP family.</text>
</comment>
<dbReference type="Pfam" id="PF00234">
    <property type="entry name" value="Tryp_alpha_amyl"/>
    <property type="match status" value="1"/>
</dbReference>
<dbReference type="AlphaFoldDB" id="A0A8D9GQ67"/>
<dbReference type="Proteomes" id="UP000694005">
    <property type="component" value="Chromosome A03"/>
</dbReference>
<comment type="function">
    <text evidence="2">Plant non-specific lipid-transfer proteins transfer phospholipids as well as galactolipids across membranes. May play a role in wax or cutin deposition in the cell walls of expanding epidermal cells and certain secretory tissues.</text>
</comment>
<dbReference type="CDD" id="cd01960">
    <property type="entry name" value="nsLTP1"/>
    <property type="match status" value="1"/>
</dbReference>
<dbReference type="SUPFAM" id="SSF47699">
    <property type="entry name" value="Bifunctional inhibitor/lipid-transfer protein/seed storage 2S albumin"/>
    <property type="match status" value="1"/>
</dbReference>
<feature type="signal peptide" evidence="3">
    <location>
        <begin position="1"/>
        <end position="27"/>
    </location>
</feature>
<organism evidence="5 6">
    <name type="scientific">Brassica campestris</name>
    <name type="common">Field mustard</name>
    <dbReference type="NCBI Taxonomy" id="3711"/>
    <lineage>
        <taxon>Eukaryota</taxon>
        <taxon>Viridiplantae</taxon>
        <taxon>Streptophyta</taxon>
        <taxon>Embryophyta</taxon>
        <taxon>Tracheophyta</taxon>
        <taxon>Spermatophyta</taxon>
        <taxon>Magnoliopsida</taxon>
        <taxon>eudicotyledons</taxon>
        <taxon>Gunneridae</taxon>
        <taxon>Pentapetalae</taxon>
        <taxon>rosids</taxon>
        <taxon>malvids</taxon>
        <taxon>Brassicales</taxon>
        <taxon>Brassicaceae</taxon>
        <taxon>Brassiceae</taxon>
        <taxon>Brassica</taxon>
    </lineage>
</organism>
<evidence type="ECO:0000313" key="6">
    <source>
        <dbReference type="Proteomes" id="UP000694005"/>
    </source>
</evidence>
<gene>
    <name evidence="5" type="ORF">BRAPAZ1V2_A03P63140.2</name>
</gene>
<protein>
    <recommendedName>
        <fullName evidence="2">Non-specific lipid-transfer protein</fullName>
    </recommendedName>
</protein>
<dbReference type="InterPro" id="IPR036312">
    <property type="entry name" value="Bifun_inhib/LTP/seed_sf"/>
</dbReference>
<dbReference type="InterPro" id="IPR000528">
    <property type="entry name" value="Plant_nsLTP"/>
</dbReference>
<evidence type="ECO:0000313" key="5">
    <source>
        <dbReference type="EMBL" id="CAG7884971.1"/>
    </source>
</evidence>
<evidence type="ECO:0000259" key="4">
    <source>
        <dbReference type="SMART" id="SM00499"/>
    </source>
</evidence>